<reference evidence="2" key="1">
    <citation type="journal article" date="2015" name="Nature">
        <title>Complex archaea that bridge the gap between prokaryotes and eukaryotes.</title>
        <authorList>
            <person name="Spang A."/>
            <person name="Saw J.H."/>
            <person name="Jorgensen S.L."/>
            <person name="Zaremba-Niedzwiedzka K."/>
            <person name="Martijn J."/>
            <person name="Lind A.E."/>
            <person name="van Eijk R."/>
            <person name="Schleper C."/>
            <person name="Guy L."/>
            <person name="Ettema T.J."/>
        </authorList>
    </citation>
    <scope>NUCLEOTIDE SEQUENCE</scope>
</reference>
<accession>A0A0F9B870</accession>
<gene>
    <name evidence="2" type="ORF">LCGC14_2478790</name>
</gene>
<name>A0A0F9B870_9ZZZZ</name>
<dbReference type="AlphaFoldDB" id="A0A0F9B870"/>
<sequence length="176" mass="17782">MTDGANLNLPGAANITTAADDFAFVYAETTTLFKVLYFKVDGTAVVVSGSAAFPAGTSMLFQQTAAPTGWTKQTMHNNKAIRLQSGTVVTGGAVNFSTVFGTGKATDSHTLTSGESAAHTHVVADVSTGTQSSGAGTDLRTGTGTASGSAGGGGGHAHNLSNFNLQFVDFIIADKD</sequence>
<dbReference type="EMBL" id="LAZR01038996">
    <property type="protein sequence ID" value="KKL18114.1"/>
    <property type="molecule type" value="Genomic_DNA"/>
</dbReference>
<organism evidence="2">
    <name type="scientific">marine sediment metagenome</name>
    <dbReference type="NCBI Taxonomy" id="412755"/>
    <lineage>
        <taxon>unclassified sequences</taxon>
        <taxon>metagenomes</taxon>
        <taxon>ecological metagenomes</taxon>
    </lineage>
</organism>
<feature type="region of interest" description="Disordered" evidence="1">
    <location>
        <begin position="127"/>
        <end position="153"/>
    </location>
</feature>
<comment type="caution">
    <text evidence="2">The sequence shown here is derived from an EMBL/GenBank/DDBJ whole genome shotgun (WGS) entry which is preliminary data.</text>
</comment>
<evidence type="ECO:0000256" key="1">
    <source>
        <dbReference type="SAM" id="MobiDB-lite"/>
    </source>
</evidence>
<evidence type="ECO:0000313" key="2">
    <source>
        <dbReference type="EMBL" id="KKL18114.1"/>
    </source>
</evidence>
<protein>
    <submittedName>
        <fullName evidence="2">Uncharacterized protein</fullName>
    </submittedName>
</protein>
<proteinExistence type="predicted"/>